<reference evidence="1" key="1">
    <citation type="submission" date="2021-01" db="EMBL/GenBank/DDBJ databases">
        <authorList>
            <consortium name="Genoscope - CEA"/>
            <person name="William W."/>
        </authorList>
    </citation>
    <scope>NUCLEOTIDE SEQUENCE</scope>
</reference>
<organism evidence="1 2">
    <name type="scientific">Paramecium octaurelia</name>
    <dbReference type="NCBI Taxonomy" id="43137"/>
    <lineage>
        <taxon>Eukaryota</taxon>
        <taxon>Sar</taxon>
        <taxon>Alveolata</taxon>
        <taxon>Ciliophora</taxon>
        <taxon>Intramacronucleata</taxon>
        <taxon>Oligohymenophorea</taxon>
        <taxon>Peniculida</taxon>
        <taxon>Parameciidae</taxon>
        <taxon>Paramecium</taxon>
    </lineage>
</organism>
<dbReference type="EMBL" id="CAJJDP010000056">
    <property type="protein sequence ID" value="CAD8170725.1"/>
    <property type="molecule type" value="Genomic_DNA"/>
</dbReference>
<protein>
    <submittedName>
        <fullName evidence="1">Uncharacterized protein</fullName>
    </submittedName>
</protein>
<name>A0A8S1V1C6_PAROT</name>
<keyword evidence="2" id="KW-1185">Reference proteome</keyword>
<evidence type="ECO:0000313" key="2">
    <source>
        <dbReference type="Proteomes" id="UP000683925"/>
    </source>
</evidence>
<proteinExistence type="predicted"/>
<dbReference type="Proteomes" id="UP000683925">
    <property type="component" value="Unassembled WGS sequence"/>
</dbReference>
<comment type="caution">
    <text evidence="1">The sequence shown here is derived from an EMBL/GenBank/DDBJ whole genome shotgun (WGS) entry which is preliminary data.</text>
</comment>
<evidence type="ECO:0000313" key="1">
    <source>
        <dbReference type="EMBL" id="CAD8170725.1"/>
    </source>
</evidence>
<sequence>MITLICIASINLALISIARPMFMVAILTLKKKSFSSPNIVETTISINSNVNFHHFILFQLDKQEISFLFCAKKENIFERIFICEFTLQIRKVKKDIAIAYSAYKFFTYYVLCQNSTGQGNSYGICFI</sequence>
<dbReference type="AlphaFoldDB" id="A0A8S1V1C6"/>
<gene>
    <name evidence="1" type="ORF">POCTA_138.1.T0570022</name>
</gene>
<accession>A0A8S1V1C6</accession>